<dbReference type="SMART" id="SM00034">
    <property type="entry name" value="CLECT"/>
    <property type="match status" value="1"/>
</dbReference>
<dbReference type="InterPro" id="IPR016186">
    <property type="entry name" value="C-type_lectin-like/link_sf"/>
</dbReference>
<dbReference type="Gene3D" id="3.10.100.10">
    <property type="entry name" value="Mannose-Binding Protein A, subunit A"/>
    <property type="match status" value="1"/>
</dbReference>
<protein>
    <recommendedName>
        <fullName evidence="1">C-type lectin domain-containing protein</fullName>
    </recommendedName>
</protein>
<dbReference type="AlphaFoldDB" id="A0AAN8F598"/>
<dbReference type="SUPFAM" id="SSF56436">
    <property type="entry name" value="C-type lectin-like"/>
    <property type="match status" value="1"/>
</dbReference>
<feature type="domain" description="C-type lectin" evidence="1">
    <location>
        <begin position="93"/>
        <end position="222"/>
    </location>
</feature>
<dbReference type="EMBL" id="WIXE01015167">
    <property type="protein sequence ID" value="KAK5973686.1"/>
    <property type="molecule type" value="Genomic_DNA"/>
</dbReference>
<organism evidence="2 3">
    <name type="scientific">Trichostrongylus colubriformis</name>
    <name type="common">Black scour worm</name>
    <dbReference type="NCBI Taxonomy" id="6319"/>
    <lineage>
        <taxon>Eukaryota</taxon>
        <taxon>Metazoa</taxon>
        <taxon>Ecdysozoa</taxon>
        <taxon>Nematoda</taxon>
        <taxon>Chromadorea</taxon>
        <taxon>Rhabditida</taxon>
        <taxon>Rhabditina</taxon>
        <taxon>Rhabditomorpha</taxon>
        <taxon>Strongyloidea</taxon>
        <taxon>Trichostrongylidae</taxon>
        <taxon>Trichostrongylus</taxon>
    </lineage>
</organism>
<gene>
    <name evidence="2" type="ORF">GCK32_009643</name>
</gene>
<accession>A0AAN8F598</accession>
<name>A0AAN8F598_TRICO</name>
<evidence type="ECO:0000313" key="2">
    <source>
        <dbReference type="EMBL" id="KAK5973686.1"/>
    </source>
</evidence>
<evidence type="ECO:0000313" key="3">
    <source>
        <dbReference type="Proteomes" id="UP001331761"/>
    </source>
</evidence>
<evidence type="ECO:0000259" key="1">
    <source>
        <dbReference type="PROSITE" id="PS50041"/>
    </source>
</evidence>
<keyword evidence="3" id="KW-1185">Reference proteome</keyword>
<dbReference type="PANTHER" id="PTHR22801:SF63">
    <property type="entry name" value="C-TYPE LECTIN DOMAIN-CONTAINING PROTEIN"/>
    <property type="match status" value="1"/>
</dbReference>
<reference evidence="2 3" key="1">
    <citation type="submission" date="2019-10" db="EMBL/GenBank/DDBJ databases">
        <title>Assembly and Annotation for the nematode Trichostrongylus colubriformis.</title>
        <authorList>
            <person name="Martin J."/>
        </authorList>
    </citation>
    <scope>NUCLEOTIDE SEQUENCE [LARGE SCALE GENOMIC DNA]</scope>
    <source>
        <strain evidence="2">G859</strain>
        <tissue evidence="2">Whole worm</tissue>
    </source>
</reference>
<dbReference type="PANTHER" id="PTHR22801">
    <property type="entry name" value="LITHOSTATHINE"/>
    <property type="match status" value="1"/>
</dbReference>
<proteinExistence type="predicted"/>
<dbReference type="PROSITE" id="PS50041">
    <property type="entry name" value="C_TYPE_LECTIN_2"/>
    <property type="match status" value="1"/>
</dbReference>
<comment type="caution">
    <text evidence="2">The sequence shown here is derived from an EMBL/GenBank/DDBJ whole genome shotgun (WGS) entry which is preliminary data.</text>
</comment>
<dbReference type="InterPro" id="IPR050801">
    <property type="entry name" value="Ca-Dep_Lectins_ImmuneDev"/>
</dbReference>
<dbReference type="Proteomes" id="UP001331761">
    <property type="component" value="Unassembled WGS sequence"/>
</dbReference>
<sequence length="232" mass="27422">MRLNTVATPWTSRIYPLRSISLYSCNIMPDTPSCPTRMFHRVWFTLSSNTSQRTLVNMLSYLVLAILPAPLLSYDRKVDKQYMACSPWIYRTENGYCYRKFCQRTGFDEASTTCQHRVGGWLATACDKDTNDFLGRLAQYHYHPVNKHDKYTTLGLHWSEGNWKWHNPSARIRDECKKFFPWYPGEPSGRISEYFVVYSTTFASFELWSDLTTYTTFHWICEIIDCDYTKYM</sequence>
<dbReference type="CDD" id="cd00037">
    <property type="entry name" value="CLECT"/>
    <property type="match status" value="1"/>
</dbReference>
<dbReference type="InterPro" id="IPR001304">
    <property type="entry name" value="C-type_lectin-like"/>
</dbReference>
<dbReference type="InterPro" id="IPR016187">
    <property type="entry name" value="CTDL_fold"/>
</dbReference>